<evidence type="ECO:0000313" key="2">
    <source>
        <dbReference type="EMBL" id="NEK24856.1"/>
    </source>
</evidence>
<dbReference type="CDD" id="cd07302">
    <property type="entry name" value="CHD"/>
    <property type="match status" value="1"/>
</dbReference>
<dbReference type="Gene3D" id="3.30.70.1230">
    <property type="entry name" value="Nucleotide cyclase"/>
    <property type="match status" value="1"/>
</dbReference>
<dbReference type="RefSeq" id="WP_164355867.1">
    <property type="nucleotide sequence ID" value="NZ_JAABNT010000025.1"/>
</dbReference>
<organism evidence="2 3">
    <name type="scientific">Sulfitobacter sediminilitoris</name>
    <dbReference type="NCBI Taxonomy" id="2698830"/>
    <lineage>
        <taxon>Bacteria</taxon>
        <taxon>Pseudomonadati</taxon>
        <taxon>Pseudomonadota</taxon>
        <taxon>Alphaproteobacteria</taxon>
        <taxon>Rhodobacterales</taxon>
        <taxon>Roseobacteraceae</taxon>
        <taxon>Sulfitobacter</taxon>
    </lineage>
</organism>
<dbReference type="Gene3D" id="3.40.50.1820">
    <property type="entry name" value="alpha/beta hydrolase"/>
    <property type="match status" value="1"/>
</dbReference>
<dbReference type="InterPro" id="IPR029787">
    <property type="entry name" value="Nucleotide_cyclase"/>
</dbReference>
<comment type="caution">
    <text evidence="2">The sequence shown here is derived from an EMBL/GenBank/DDBJ whole genome shotgun (WGS) entry which is preliminary data.</text>
</comment>
<dbReference type="SUPFAM" id="SSF55073">
    <property type="entry name" value="Nucleotide cyclase"/>
    <property type="match status" value="1"/>
</dbReference>
<dbReference type="InterPro" id="IPR000073">
    <property type="entry name" value="AB_hydrolase_1"/>
</dbReference>
<dbReference type="InterPro" id="IPR001054">
    <property type="entry name" value="A/G_cyclase"/>
</dbReference>
<dbReference type="PROSITE" id="PS50125">
    <property type="entry name" value="GUANYLATE_CYCLASE_2"/>
    <property type="match status" value="1"/>
</dbReference>
<dbReference type="AlphaFoldDB" id="A0A6P0CIC5"/>
<dbReference type="GO" id="GO:0016787">
    <property type="term" value="F:hydrolase activity"/>
    <property type="evidence" value="ECO:0007669"/>
    <property type="project" value="UniProtKB-KW"/>
</dbReference>
<dbReference type="InterPro" id="IPR022742">
    <property type="entry name" value="Hydrolase_4"/>
</dbReference>
<dbReference type="Proteomes" id="UP000468591">
    <property type="component" value="Unassembled WGS sequence"/>
</dbReference>
<gene>
    <name evidence="2" type="ORF">GV827_21015</name>
</gene>
<reference evidence="2 3" key="1">
    <citation type="submission" date="2020-01" db="EMBL/GenBank/DDBJ databases">
        <title>Sulfitobacter sediminilitoris sp. nov., isolated from a tidal flat.</title>
        <authorList>
            <person name="Park S."/>
            <person name="Yoon J.-H."/>
        </authorList>
    </citation>
    <scope>NUCLEOTIDE SEQUENCE [LARGE SCALE GENOMIC DNA]</scope>
    <source>
        <strain evidence="2 3">JBTF-M27</strain>
    </source>
</reference>
<dbReference type="Pfam" id="PF12146">
    <property type="entry name" value="Hydrolase_4"/>
    <property type="match status" value="1"/>
</dbReference>
<keyword evidence="2" id="KW-0378">Hydrolase</keyword>
<dbReference type="PRINTS" id="PR00111">
    <property type="entry name" value="ABHYDROLASE"/>
</dbReference>
<dbReference type="GO" id="GO:0035556">
    <property type="term" value="P:intracellular signal transduction"/>
    <property type="evidence" value="ECO:0007669"/>
    <property type="project" value="InterPro"/>
</dbReference>
<evidence type="ECO:0000313" key="3">
    <source>
        <dbReference type="Proteomes" id="UP000468591"/>
    </source>
</evidence>
<keyword evidence="3" id="KW-1185">Reference proteome</keyword>
<protein>
    <submittedName>
        <fullName evidence="2">Alpha/beta fold hydrolase</fullName>
    </submittedName>
</protein>
<dbReference type="PANTHER" id="PTHR43433">
    <property type="entry name" value="HYDROLASE, ALPHA/BETA FOLD FAMILY PROTEIN"/>
    <property type="match status" value="1"/>
</dbReference>
<dbReference type="EMBL" id="JAABNT010000025">
    <property type="protein sequence ID" value="NEK24856.1"/>
    <property type="molecule type" value="Genomic_DNA"/>
</dbReference>
<dbReference type="SUPFAM" id="SSF53474">
    <property type="entry name" value="alpha/beta-Hydrolases"/>
    <property type="match status" value="1"/>
</dbReference>
<dbReference type="Pfam" id="PF00211">
    <property type="entry name" value="Guanylate_cyc"/>
    <property type="match status" value="1"/>
</dbReference>
<accession>A0A6P0CIC5</accession>
<feature type="domain" description="Guanylate cyclase" evidence="1">
    <location>
        <begin position="287"/>
        <end position="394"/>
    </location>
</feature>
<proteinExistence type="predicted"/>
<evidence type="ECO:0000259" key="1">
    <source>
        <dbReference type="PROSITE" id="PS50125"/>
    </source>
</evidence>
<sequence>MLDIPRTQYANCDGIDIAYQVFGQGEKDLVYVPGTISNIEMAWEDPNQVRFFESLAKCFRVIIFDKRGQGVSDPIQGAPTFEERMEDVGAVMDAAGSQSATLLGTSEGGPMCILFAATYPEKVDNLVLHGSMAKFCAGEDYPYMPTKENLVEEFPKTWGTRESIAIFAPDILGDVEAEKAFIRFQRQVCSPNIIRQTYEMTTKMDVRPVLPLIDVPTLILQRRKDRAVNYRNGRYLADHIPNATYLELPGRNHVIFLGEIQDVLRAVTQFAQISKTADSTPDKRLSTALFTDIVGSTEMLSQMGDNLWRKMLDRHDALTSEAVAEFKGRVVKSTGDGSLALFDKPSRAIRCAASLVDMLGEAGIPIRAGLHAGEVRVRGDDVTGMVIHTAARVVDQARAGEVLITRLLADLTADQGFAIEDCGTHKLKGHSEQTELLRVN</sequence>
<name>A0A6P0CIC5_9RHOB</name>
<dbReference type="SMART" id="SM00044">
    <property type="entry name" value="CYCc"/>
    <property type="match status" value="1"/>
</dbReference>
<dbReference type="PANTHER" id="PTHR43433:SF8">
    <property type="entry name" value="BIFUNCTIONAL LIPASE_ADENYLATE CYCLASE LIPJ"/>
    <property type="match status" value="1"/>
</dbReference>
<dbReference type="GO" id="GO:0004016">
    <property type="term" value="F:adenylate cyclase activity"/>
    <property type="evidence" value="ECO:0007669"/>
    <property type="project" value="UniProtKB-ARBA"/>
</dbReference>
<dbReference type="GO" id="GO:0009190">
    <property type="term" value="P:cyclic nucleotide biosynthetic process"/>
    <property type="evidence" value="ECO:0007669"/>
    <property type="project" value="InterPro"/>
</dbReference>
<dbReference type="InterPro" id="IPR029058">
    <property type="entry name" value="AB_hydrolase_fold"/>
</dbReference>
<dbReference type="InterPro" id="IPR050471">
    <property type="entry name" value="AB_hydrolase"/>
</dbReference>